<dbReference type="AlphaFoldDB" id="A0A7Y4GZ25"/>
<dbReference type="EMBL" id="JAAVLX010000024">
    <property type="protein sequence ID" value="NOJ44630.1"/>
    <property type="molecule type" value="Genomic_DNA"/>
</dbReference>
<evidence type="ECO:0000313" key="2">
    <source>
        <dbReference type="Proteomes" id="UP000544122"/>
    </source>
</evidence>
<protein>
    <submittedName>
        <fullName evidence="1">Uncharacterized protein</fullName>
    </submittedName>
</protein>
<name>A0A7Y4GZ25_9BRAD</name>
<proteinExistence type="predicted"/>
<accession>A0A7Y4GZ25</accession>
<organism evidence="1 2">
    <name type="scientific">Bradyrhizobium australiense</name>
    <dbReference type="NCBI Taxonomy" id="2721161"/>
    <lineage>
        <taxon>Bacteria</taxon>
        <taxon>Pseudomonadati</taxon>
        <taxon>Pseudomonadota</taxon>
        <taxon>Alphaproteobacteria</taxon>
        <taxon>Hyphomicrobiales</taxon>
        <taxon>Nitrobacteraceae</taxon>
        <taxon>Bradyrhizobium</taxon>
    </lineage>
</organism>
<keyword evidence="2" id="KW-1185">Reference proteome</keyword>
<gene>
    <name evidence="1" type="ORF">HCN58_34985</name>
</gene>
<dbReference type="Proteomes" id="UP000544122">
    <property type="component" value="Unassembled WGS sequence"/>
</dbReference>
<reference evidence="1 2" key="1">
    <citation type="submission" date="2020-03" db="EMBL/GenBank/DDBJ databases">
        <title>Bradyrhizobium diversity isolated from nodules of Indigofera sp.</title>
        <authorList>
            <person name="Klepa M."/>
            <person name="Helene L."/>
            <person name="Hungria M."/>
        </authorList>
    </citation>
    <scope>NUCLEOTIDE SEQUENCE [LARGE SCALE GENOMIC DNA]</scope>
    <source>
        <strain evidence="1 2">WSM 1791</strain>
    </source>
</reference>
<sequence>MFESETTVCARLMKFTANFRFVKIAPNARHFQNPEAASCSPDGVDLRSDDVA</sequence>
<dbReference type="RefSeq" id="WP_171583811.1">
    <property type="nucleotide sequence ID" value="NZ_JAAVLX010000024.1"/>
</dbReference>
<evidence type="ECO:0000313" key="1">
    <source>
        <dbReference type="EMBL" id="NOJ44630.1"/>
    </source>
</evidence>
<comment type="caution">
    <text evidence="1">The sequence shown here is derived from an EMBL/GenBank/DDBJ whole genome shotgun (WGS) entry which is preliminary data.</text>
</comment>